<evidence type="ECO:0000313" key="7">
    <source>
        <dbReference type="EMBL" id="SCA56723.1"/>
    </source>
</evidence>
<evidence type="ECO:0000256" key="1">
    <source>
        <dbReference type="ARBA" id="ARBA00022553"/>
    </source>
</evidence>
<dbReference type="SMART" id="SM00862">
    <property type="entry name" value="Trans_reg_C"/>
    <property type="match status" value="1"/>
</dbReference>
<dbReference type="Gene3D" id="3.40.50.2300">
    <property type="match status" value="1"/>
</dbReference>
<evidence type="ECO:0000259" key="5">
    <source>
        <dbReference type="PROSITE" id="PS50110"/>
    </source>
</evidence>
<dbReference type="InterPro" id="IPR001867">
    <property type="entry name" value="OmpR/PhoB-type_DNA-bd"/>
</dbReference>
<dbReference type="Gene3D" id="1.10.10.10">
    <property type="entry name" value="Winged helix-like DNA-binding domain superfamily/Winged helix DNA-binding domain"/>
    <property type="match status" value="1"/>
</dbReference>
<dbReference type="Proteomes" id="UP000231658">
    <property type="component" value="Unassembled WGS sequence"/>
</dbReference>
<dbReference type="EMBL" id="FLYE01000023">
    <property type="protein sequence ID" value="SCA56723.1"/>
    <property type="molecule type" value="Genomic_DNA"/>
</dbReference>
<feature type="DNA-binding region" description="OmpR/PhoB-type" evidence="4">
    <location>
        <begin position="140"/>
        <end position="238"/>
    </location>
</feature>
<dbReference type="GO" id="GO:0003677">
    <property type="term" value="F:DNA binding"/>
    <property type="evidence" value="ECO:0007669"/>
    <property type="project" value="UniProtKB-UniRule"/>
</dbReference>
<dbReference type="STRING" id="1867952.MTBPR1_30093"/>
<dbReference type="AlphaFoldDB" id="A0A1C3RHG8"/>
<dbReference type="SUPFAM" id="SSF52172">
    <property type="entry name" value="CheY-like"/>
    <property type="match status" value="1"/>
</dbReference>
<name>A0A1C3RHG8_9PROT</name>
<dbReference type="SUPFAM" id="SSF46894">
    <property type="entry name" value="C-terminal effector domain of the bipartite response regulators"/>
    <property type="match status" value="1"/>
</dbReference>
<accession>A0A1C3RHG8</accession>
<organism evidence="7 8">
    <name type="scientific">Candidatus Terasakiella magnetica</name>
    <dbReference type="NCBI Taxonomy" id="1867952"/>
    <lineage>
        <taxon>Bacteria</taxon>
        <taxon>Pseudomonadati</taxon>
        <taxon>Pseudomonadota</taxon>
        <taxon>Alphaproteobacteria</taxon>
        <taxon>Rhodospirillales</taxon>
        <taxon>Terasakiellaceae</taxon>
        <taxon>Terasakiella</taxon>
    </lineage>
</organism>
<reference evidence="7 8" key="1">
    <citation type="submission" date="2016-07" db="EMBL/GenBank/DDBJ databases">
        <authorList>
            <person name="Lefevre C.T."/>
        </authorList>
    </citation>
    <scope>NUCLEOTIDE SEQUENCE [LARGE SCALE GENOMIC DNA]</scope>
    <source>
        <strain evidence="7">PR1</strain>
    </source>
</reference>
<dbReference type="GO" id="GO:0000160">
    <property type="term" value="P:phosphorelay signal transduction system"/>
    <property type="evidence" value="ECO:0007669"/>
    <property type="project" value="InterPro"/>
</dbReference>
<dbReference type="PANTHER" id="PTHR44591:SF3">
    <property type="entry name" value="RESPONSE REGULATORY DOMAIN-CONTAINING PROTEIN"/>
    <property type="match status" value="1"/>
</dbReference>
<dbReference type="CDD" id="cd00156">
    <property type="entry name" value="REC"/>
    <property type="match status" value="1"/>
</dbReference>
<evidence type="ECO:0000259" key="6">
    <source>
        <dbReference type="PROSITE" id="PS51755"/>
    </source>
</evidence>
<feature type="domain" description="Response regulatory" evidence="5">
    <location>
        <begin position="13"/>
        <end position="130"/>
    </location>
</feature>
<dbReference type="SMART" id="SM00448">
    <property type="entry name" value="REC"/>
    <property type="match status" value="1"/>
</dbReference>
<dbReference type="InterPro" id="IPR011006">
    <property type="entry name" value="CheY-like_superfamily"/>
</dbReference>
<feature type="domain" description="OmpR/PhoB-type" evidence="6">
    <location>
        <begin position="140"/>
        <end position="238"/>
    </location>
</feature>
<gene>
    <name evidence="7" type="ORF">MTBPR1_30093</name>
</gene>
<evidence type="ECO:0000313" key="8">
    <source>
        <dbReference type="Proteomes" id="UP000231658"/>
    </source>
</evidence>
<dbReference type="InterPro" id="IPR036388">
    <property type="entry name" value="WH-like_DNA-bd_sf"/>
</dbReference>
<keyword evidence="2 4" id="KW-0238">DNA-binding</keyword>
<protein>
    <submittedName>
        <fullName evidence="7">Uncharacterized protein</fullName>
    </submittedName>
</protein>
<dbReference type="PANTHER" id="PTHR44591">
    <property type="entry name" value="STRESS RESPONSE REGULATOR PROTEIN 1"/>
    <property type="match status" value="1"/>
</dbReference>
<feature type="modified residue" description="4-aspartylphosphate" evidence="3">
    <location>
        <position position="64"/>
    </location>
</feature>
<dbReference type="PROSITE" id="PS51755">
    <property type="entry name" value="OMPR_PHOB"/>
    <property type="match status" value="1"/>
</dbReference>
<dbReference type="InterPro" id="IPR001789">
    <property type="entry name" value="Sig_transdc_resp-reg_receiver"/>
</dbReference>
<sequence>MFKVHSLTHSIMNILIVDDCPRMVSQLSSLFKKHPVVHKVAGAKSFTEAVNQCNRLHFHIVLIDYDLQDNFNGIDVCRWIRKQNPDCIIIFVSGFPSAQVMEEAFAAGTNDFIKKPLLPSEVRIKVFYWWELMKSQKNSKAFLDYHGLKYIFKSNEFYADRRVLPLTKGLKRLLLLFLEKPETVISHDILQREVWGDFDTALRPRNIHERIGSLRQNLPNKFAIWLQSIRGEGYILKRGKAVKL</sequence>
<evidence type="ECO:0000256" key="3">
    <source>
        <dbReference type="PROSITE-ProRule" id="PRU00169"/>
    </source>
</evidence>
<dbReference type="GO" id="GO:0006355">
    <property type="term" value="P:regulation of DNA-templated transcription"/>
    <property type="evidence" value="ECO:0007669"/>
    <property type="project" value="InterPro"/>
</dbReference>
<keyword evidence="1 3" id="KW-0597">Phosphoprotein</keyword>
<dbReference type="InterPro" id="IPR050595">
    <property type="entry name" value="Bact_response_regulator"/>
</dbReference>
<dbReference type="Pfam" id="PF00072">
    <property type="entry name" value="Response_reg"/>
    <property type="match status" value="1"/>
</dbReference>
<dbReference type="PROSITE" id="PS50110">
    <property type="entry name" value="RESPONSE_REGULATORY"/>
    <property type="match status" value="1"/>
</dbReference>
<dbReference type="Pfam" id="PF00486">
    <property type="entry name" value="Trans_reg_C"/>
    <property type="match status" value="1"/>
</dbReference>
<dbReference type="InterPro" id="IPR016032">
    <property type="entry name" value="Sig_transdc_resp-reg_C-effctor"/>
</dbReference>
<evidence type="ECO:0000256" key="2">
    <source>
        <dbReference type="ARBA" id="ARBA00023125"/>
    </source>
</evidence>
<keyword evidence="8" id="KW-1185">Reference proteome</keyword>
<evidence type="ECO:0000256" key="4">
    <source>
        <dbReference type="PROSITE-ProRule" id="PRU01091"/>
    </source>
</evidence>
<proteinExistence type="predicted"/>